<feature type="transmembrane region" description="Helical" evidence="1">
    <location>
        <begin position="58"/>
        <end position="91"/>
    </location>
</feature>
<name>A0ABT5VHR3_9BACI</name>
<sequence length="139" mass="15288">MNWTGKAIVGIILLFIGANLFLQTLGIQIGGLIGLAISVLLIIYGYRKMKSDHGSNLLGMAILIFGLLLAIGHLHIFTGIFIAAMIIYFGYRLVTGEKTKRVVDQDEEVAASTSDASQTSKDAFDEEWNKFLEKNHLKS</sequence>
<keyword evidence="1" id="KW-1133">Transmembrane helix</keyword>
<comment type="caution">
    <text evidence="3">The sequence shown here is derived from an EMBL/GenBank/DDBJ whole genome shotgun (WGS) entry which is preliminary data.</text>
</comment>
<dbReference type="Proteomes" id="UP001148125">
    <property type="component" value="Unassembled WGS sequence"/>
</dbReference>
<dbReference type="EMBL" id="JAOTPO010000012">
    <property type="protein sequence ID" value="MDE5414986.1"/>
    <property type="molecule type" value="Genomic_DNA"/>
</dbReference>
<keyword evidence="1" id="KW-0812">Transmembrane</keyword>
<keyword evidence="1" id="KW-0472">Membrane</keyword>
<reference evidence="3" key="1">
    <citation type="submission" date="2024-05" db="EMBL/GenBank/DDBJ databases">
        <title>Alkalihalobacillus sp. strain MEB203 novel alkaliphilic bacterium from Lonar Lake, India.</title>
        <authorList>
            <person name="Joshi A."/>
            <person name="Thite S."/>
            <person name="Mengade P."/>
        </authorList>
    </citation>
    <scope>NUCLEOTIDE SEQUENCE</scope>
    <source>
        <strain evidence="3">MEB 203</strain>
    </source>
</reference>
<accession>A0ABT5VHR3</accession>
<dbReference type="Pfam" id="PF22570">
    <property type="entry name" value="LiaF-TM"/>
    <property type="match status" value="1"/>
</dbReference>
<keyword evidence="4" id="KW-1185">Reference proteome</keyword>
<evidence type="ECO:0000256" key="1">
    <source>
        <dbReference type="SAM" id="Phobius"/>
    </source>
</evidence>
<feature type="transmembrane region" description="Helical" evidence="1">
    <location>
        <begin position="29"/>
        <end position="46"/>
    </location>
</feature>
<organism evidence="3 4">
    <name type="scientific">Alkalihalobacterium chitinilyticum</name>
    <dbReference type="NCBI Taxonomy" id="2980103"/>
    <lineage>
        <taxon>Bacteria</taxon>
        <taxon>Bacillati</taxon>
        <taxon>Bacillota</taxon>
        <taxon>Bacilli</taxon>
        <taxon>Bacillales</taxon>
        <taxon>Bacillaceae</taxon>
        <taxon>Alkalihalobacterium</taxon>
    </lineage>
</organism>
<evidence type="ECO:0000313" key="3">
    <source>
        <dbReference type="EMBL" id="MDE5414986.1"/>
    </source>
</evidence>
<evidence type="ECO:0000259" key="2">
    <source>
        <dbReference type="Pfam" id="PF22570"/>
    </source>
</evidence>
<protein>
    <recommendedName>
        <fullName evidence="2">LiaF transmembrane domain-containing protein</fullName>
    </recommendedName>
</protein>
<dbReference type="InterPro" id="IPR054331">
    <property type="entry name" value="LiaF_TM"/>
</dbReference>
<evidence type="ECO:0000313" key="4">
    <source>
        <dbReference type="Proteomes" id="UP001148125"/>
    </source>
</evidence>
<dbReference type="RefSeq" id="WP_275119592.1">
    <property type="nucleotide sequence ID" value="NZ_JAOTPO010000012.1"/>
</dbReference>
<gene>
    <name evidence="3" type="ORF">N7Z68_16615</name>
</gene>
<proteinExistence type="predicted"/>
<feature type="domain" description="LiaF transmembrane" evidence="2">
    <location>
        <begin position="8"/>
        <end position="100"/>
    </location>
</feature>
<feature type="transmembrane region" description="Helical" evidence="1">
    <location>
        <begin position="6"/>
        <end position="22"/>
    </location>
</feature>